<feature type="region of interest" description="Disordered" evidence="1">
    <location>
        <begin position="45"/>
        <end position="86"/>
    </location>
</feature>
<sequence>MDDFSFLLKKSYFNPNGNYTNTSSIVADTVFHSVKAVIPKVSATAAGGSGKCKERLKAERPIEDKPGTVLKQQPRGKRQRKKEKCD</sequence>
<feature type="compositionally biased region" description="Basic and acidic residues" evidence="1">
    <location>
        <begin position="51"/>
        <end position="66"/>
    </location>
</feature>
<organism evidence="2 3">
    <name type="scientific">Trichinella zimbabwensis</name>
    <dbReference type="NCBI Taxonomy" id="268475"/>
    <lineage>
        <taxon>Eukaryota</taxon>
        <taxon>Metazoa</taxon>
        <taxon>Ecdysozoa</taxon>
        <taxon>Nematoda</taxon>
        <taxon>Enoplea</taxon>
        <taxon>Dorylaimia</taxon>
        <taxon>Trichinellida</taxon>
        <taxon>Trichinellidae</taxon>
        <taxon>Trichinella</taxon>
    </lineage>
</organism>
<evidence type="ECO:0000313" key="3">
    <source>
        <dbReference type="Proteomes" id="UP000055024"/>
    </source>
</evidence>
<evidence type="ECO:0000256" key="1">
    <source>
        <dbReference type="SAM" id="MobiDB-lite"/>
    </source>
</evidence>
<feature type="compositionally biased region" description="Basic residues" evidence="1">
    <location>
        <begin position="74"/>
        <end position="86"/>
    </location>
</feature>
<gene>
    <name evidence="2" type="ORF">T11_11087</name>
</gene>
<keyword evidence="3" id="KW-1185">Reference proteome</keyword>
<comment type="caution">
    <text evidence="2">The sequence shown here is derived from an EMBL/GenBank/DDBJ whole genome shotgun (WGS) entry which is preliminary data.</text>
</comment>
<dbReference type="AlphaFoldDB" id="A0A0V1HLU0"/>
<name>A0A0V1HLU0_9BILA</name>
<dbReference type="EMBL" id="JYDP01000049">
    <property type="protein sequence ID" value="KRZ11478.1"/>
    <property type="molecule type" value="Genomic_DNA"/>
</dbReference>
<dbReference type="Proteomes" id="UP000055024">
    <property type="component" value="Unassembled WGS sequence"/>
</dbReference>
<protein>
    <submittedName>
        <fullName evidence="2">Uncharacterized protein</fullName>
    </submittedName>
</protein>
<proteinExistence type="predicted"/>
<reference evidence="2 3" key="1">
    <citation type="submission" date="2015-01" db="EMBL/GenBank/DDBJ databases">
        <title>Evolution of Trichinella species and genotypes.</title>
        <authorList>
            <person name="Korhonen P.K."/>
            <person name="Edoardo P."/>
            <person name="Giuseppe L.R."/>
            <person name="Gasser R.B."/>
        </authorList>
    </citation>
    <scope>NUCLEOTIDE SEQUENCE [LARGE SCALE GENOMIC DNA]</scope>
    <source>
        <strain evidence="2">ISS1029</strain>
    </source>
</reference>
<evidence type="ECO:0000313" key="2">
    <source>
        <dbReference type="EMBL" id="KRZ11478.1"/>
    </source>
</evidence>
<accession>A0A0V1HLU0</accession>